<feature type="domain" description="Cytochrome b/b6 N-terminal region profile" evidence="19">
    <location>
        <begin position="2"/>
        <end position="210"/>
    </location>
</feature>
<keyword evidence="11 18" id="KW-1133">Transmembrane helix</keyword>
<evidence type="ECO:0000256" key="11">
    <source>
        <dbReference type="ARBA" id="ARBA00022989"/>
    </source>
</evidence>
<feature type="transmembrane region" description="Helical" evidence="18">
    <location>
        <begin position="351"/>
        <end position="369"/>
    </location>
</feature>
<dbReference type="InterPro" id="IPR048260">
    <property type="entry name" value="Cytochrome_b_C_euk/bac"/>
</dbReference>
<keyword evidence="6 18" id="KW-0679">Respiratory chain</keyword>
<feature type="transmembrane region" description="Helical" evidence="18">
    <location>
        <begin position="37"/>
        <end position="58"/>
    </location>
</feature>
<feature type="transmembrane region" description="Helical" evidence="18">
    <location>
        <begin position="179"/>
        <end position="200"/>
    </location>
</feature>
<dbReference type="Gene3D" id="1.20.810.10">
    <property type="entry name" value="Cytochrome Bc1 Complex, Chain C"/>
    <property type="match status" value="1"/>
</dbReference>
<keyword evidence="8 17" id="KW-0479">Metal-binding</keyword>
<evidence type="ECO:0000256" key="15">
    <source>
        <dbReference type="ARBA" id="ARBA00023136"/>
    </source>
</evidence>
<feature type="transmembrane region" description="Helical" evidence="18">
    <location>
        <begin position="140"/>
        <end position="158"/>
    </location>
</feature>
<feature type="transmembrane region" description="Helical" evidence="18">
    <location>
        <begin position="230"/>
        <end position="251"/>
    </location>
</feature>
<dbReference type="AlphaFoldDB" id="A0A7U3TIG2"/>
<dbReference type="InterPro" id="IPR048259">
    <property type="entry name" value="Cytochrome_b_N_euk/bac"/>
</dbReference>
<dbReference type="PROSITE" id="PS51002">
    <property type="entry name" value="CYTB_NTER"/>
    <property type="match status" value="1"/>
</dbReference>
<comment type="function">
    <text evidence="1 18">Component of the ubiquinol-cytochrome c reductase complex (complex III or cytochrome b-c1 complex) that is part of the mitochondrial respiratory chain. The b-c1 complex mediates electron transfer from ubiquinol to cytochrome c. Contributes to the generation of a proton gradient across the mitochondrial membrane that is then used for ATP synthesis.</text>
</comment>
<dbReference type="CTD" id="4519"/>
<evidence type="ECO:0000256" key="2">
    <source>
        <dbReference type="ARBA" id="ARBA00004448"/>
    </source>
</evidence>
<dbReference type="RefSeq" id="YP_010146833.1">
    <property type="nucleotide sequence ID" value="NC_057068.1"/>
</dbReference>
<dbReference type="GO" id="GO:0016491">
    <property type="term" value="F:oxidoreductase activity"/>
    <property type="evidence" value="ECO:0007669"/>
    <property type="project" value="UniProtKB-UniRule"/>
</dbReference>
<evidence type="ECO:0000313" key="21">
    <source>
        <dbReference type="EMBL" id="QQP01062.1"/>
    </source>
</evidence>
<keyword evidence="9" id="KW-0999">Mitochondrion inner membrane</keyword>
<feature type="binding site" description="axial binding residue" evidence="17">
    <location>
        <position position="84"/>
    </location>
    <ligand>
        <name>heme b</name>
        <dbReference type="ChEBI" id="CHEBI:60344"/>
        <label>b562</label>
    </ligand>
    <ligandPart>
        <name>Fe</name>
        <dbReference type="ChEBI" id="CHEBI:18248"/>
    </ligandPart>
</feature>
<dbReference type="GO" id="GO:0005743">
    <property type="term" value="C:mitochondrial inner membrane"/>
    <property type="evidence" value="ECO:0007669"/>
    <property type="project" value="UniProtKB-SubCell"/>
</dbReference>
<dbReference type="GO" id="GO:0046872">
    <property type="term" value="F:metal ion binding"/>
    <property type="evidence" value="ECO:0007669"/>
    <property type="project" value="UniProtKB-UniRule"/>
</dbReference>
<dbReference type="SUPFAM" id="SSF81648">
    <property type="entry name" value="a domain/subunit of cytochrome bc1 complex (Ubiquinol-cytochrome c reductase)"/>
    <property type="match status" value="1"/>
</dbReference>
<proteinExistence type="inferred from homology"/>
<gene>
    <name evidence="21" type="primary">CYTB</name>
</gene>
<evidence type="ECO:0000256" key="5">
    <source>
        <dbReference type="ARBA" id="ARBA00022617"/>
    </source>
</evidence>
<dbReference type="PANTHER" id="PTHR19271:SF16">
    <property type="entry name" value="CYTOCHROME B"/>
    <property type="match status" value="1"/>
</dbReference>
<dbReference type="EMBL" id="MW381012">
    <property type="protein sequence ID" value="QQP01062.1"/>
    <property type="molecule type" value="Genomic_DNA"/>
</dbReference>
<feature type="transmembrane region" description="Helical" evidence="18">
    <location>
        <begin position="78"/>
        <end position="97"/>
    </location>
</feature>
<evidence type="ECO:0000256" key="12">
    <source>
        <dbReference type="ARBA" id="ARBA00023004"/>
    </source>
</evidence>
<keyword evidence="10 18" id="KW-0249">Electron transport</keyword>
<dbReference type="InterPro" id="IPR005798">
    <property type="entry name" value="Cyt_b/b6_C"/>
</dbReference>
<feature type="transmembrane region" description="Helical" evidence="18">
    <location>
        <begin position="317"/>
        <end position="339"/>
    </location>
</feature>
<dbReference type="PIRSF" id="PIRSF038885">
    <property type="entry name" value="COB"/>
    <property type="match status" value="1"/>
</dbReference>
<geneLocation type="mitochondrion" evidence="21"/>
<comment type="cofactor">
    <cofactor evidence="18">
        <name>heme b</name>
        <dbReference type="ChEBI" id="CHEBI:60344"/>
    </cofactor>
    <text evidence="18">Binds 2 heme groups non-covalently.</text>
</comment>
<keyword evidence="12 17" id="KW-0408">Iron</keyword>
<feature type="domain" description="Cytochrome b/b6 C-terminal region profile" evidence="20">
    <location>
        <begin position="211"/>
        <end position="378"/>
    </location>
</feature>
<evidence type="ECO:0000256" key="6">
    <source>
        <dbReference type="ARBA" id="ARBA00022660"/>
    </source>
</evidence>
<organism evidence="21">
    <name type="scientific">Yininemertes pratensis</name>
    <dbReference type="NCBI Taxonomy" id="2057967"/>
    <lineage>
        <taxon>Eukaryota</taxon>
        <taxon>Metazoa</taxon>
        <taxon>Spiralia</taxon>
        <taxon>Lophotrochozoa</taxon>
        <taxon>Nemertea</taxon>
        <taxon>Pilidiophora</taxon>
        <taxon>Heteronemertea</taxon>
        <taxon>Lineidae</taxon>
        <taxon>Yininemertes</taxon>
    </lineage>
</organism>
<dbReference type="GO" id="GO:0008121">
    <property type="term" value="F:quinol-cytochrome-c reductase activity"/>
    <property type="evidence" value="ECO:0007669"/>
    <property type="project" value="InterPro"/>
</dbReference>
<evidence type="ECO:0000256" key="18">
    <source>
        <dbReference type="RuleBase" id="RU362117"/>
    </source>
</evidence>
<dbReference type="GeneID" id="67144557"/>
<dbReference type="InterPro" id="IPR005797">
    <property type="entry name" value="Cyt_b/b6_N"/>
</dbReference>
<evidence type="ECO:0000256" key="8">
    <source>
        <dbReference type="ARBA" id="ARBA00022723"/>
    </source>
</evidence>
<evidence type="ECO:0000256" key="10">
    <source>
        <dbReference type="ARBA" id="ARBA00022982"/>
    </source>
</evidence>
<feature type="binding site" description="axial binding residue" evidence="17">
    <location>
        <position position="183"/>
    </location>
    <ligand>
        <name>heme b</name>
        <dbReference type="ChEBI" id="CHEBI:60344"/>
        <label>b562</label>
    </ligand>
    <ligandPart>
        <name>Fe</name>
        <dbReference type="ChEBI" id="CHEBI:18248"/>
    </ligandPart>
</feature>
<evidence type="ECO:0000256" key="14">
    <source>
        <dbReference type="ARBA" id="ARBA00023128"/>
    </source>
</evidence>
<evidence type="ECO:0000259" key="19">
    <source>
        <dbReference type="PROSITE" id="PS51002"/>
    </source>
</evidence>
<dbReference type="GO" id="GO:0045275">
    <property type="term" value="C:respiratory chain complex III"/>
    <property type="evidence" value="ECO:0007669"/>
    <property type="project" value="InterPro"/>
</dbReference>
<dbReference type="Pfam" id="PF00033">
    <property type="entry name" value="Cytochrome_B"/>
    <property type="match status" value="1"/>
</dbReference>
<evidence type="ECO:0000256" key="4">
    <source>
        <dbReference type="ARBA" id="ARBA00022448"/>
    </source>
</evidence>
<feature type="binding site" description="axial binding residue" evidence="17">
    <location>
        <position position="98"/>
    </location>
    <ligand>
        <name>heme b</name>
        <dbReference type="ChEBI" id="CHEBI:60344"/>
        <label>b566</label>
    </ligand>
    <ligandPart>
        <name>Fe</name>
        <dbReference type="ChEBI" id="CHEBI:18248"/>
    </ligandPart>
</feature>
<feature type="binding site" description="axial binding residue" evidence="17">
    <location>
        <position position="197"/>
    </location>
    <ligand>
        <name>heme b</name>
        <dbReference type="ChEBI" id="CHEBI:60344"/>
        <label>b566</label>
    </ligand>
    <ligandPart>
        <name>Fe</name>
        <dbReference type="ChEBI" id="CHEBI:18248"/>
    </ligandPart>
</feature>
<keyword evidence="5 17" id="KW-0349">Heme</keyword>
<dbReference type="CDD" id="cd00290">
    <property type="entry name" value="cytochrome_b_C"/>
    <property type="match status" value="1"/>
</dbReference>
<evidence type="ECO:0000256" key="3">
    <source>
        <dbReference type="ARBA" id="ARBA00013531"/>
    </source>
</evidence>
<dbReference type="SUPFAM" id="SSF81342">
    <property type="entry name" value="Transmembrane di-heme cytochromes"/>
    <property type="match status" value="1"/>
</dbReference>
<dbReference type="InterPro" id="IPR036150">
    <property type="entry name" value="Cyt_b/b6_C_sf"/>
</dbReference>
<reference evidence="21" key="1">
    <citation type="submission" date="2020-12" db="EMBL/GenBank/DDBJ databases">
        <title>Characterization of the complete mitochondrial genome of the estuarine benthic ribbon worm, Yininemertes pratensis (Sun and Lu, 1998) (Nemertea: Lineidae).</title>
        <authorList>
            <person name="Lee S.-H."/>
            <person name="Yi S."/>
            <person name="Kim K.-S."/>
            <person name="Park T."/>
        </authorList>
    </citation>
    <scope>NUCLEOTIDE SEQUENCE</scope>
</reference>
<keyword evidence="15 18" id="KW-0472">Membrane</keyword>
<evidence type="ECO:0000256" key="7">
    <source>
        <dbReference type="ARBA" id="ARBA00022692"/>
    </source>
</evidence>
<evidence type="ECO:0000259" key="20">
    <source>
        <dbReference type="PROSITE" id="PS51003"/>
    </source>
</evidence>
<evidence type="ECO:0000256" key="17">
    <source>
        <dbReference type="PIRSR" id="PIRSR038885-2"/>
    </source>
</evidence>
<feature type="transmembrane region" description="Helical" evidence="18">
    <location>
        <begin position="263"/>
        <end position="282"/>
    </location>
</feature>
<keyword evidence="7 18" id="KW-0812">Transmembrane</keyword>
<dbReference type="CDD" id="cd00284">
    <property type="entry name" value="Cytochrome_b_N"/>
    <property type="match status" value="1"/>
</dbReference>
<accession>A0A7U3TIG2</accession>
<dbReference type="PROSITE" id="PS51003">
    <property type="entry name" value="CYTB_CTER"/>
    <property type="match status" value="1"/>
</dbReference>
<dbReference type="InterPro" id="IPR030689">
    <property type="entry name" value="Cytochrome_b"/>
</dbReference>
<evidence type="ECO:0000256" key="13">
    <source>
        <dbReference type="ARBA" id="ARBA00023075"/>
    </source>
</evidence>
<sequence length="378" mass="42476">MFSPLRKTHAVVKVVNGAIVDLPAAGNLSAWWNFGSLLGLCLGVQLITGIFLAMHYIGHVDLAFSSVVHLSRDVSYGWLLRALHANGASLFFICLYFHVGRGIYYGSYIFVHTWNVGVVLLLLVMMTAFVGYVLPWAQMSFWAATVITNILSAIPYVGRMLVEWIWGGFAVDSATLTRFFSFHFFFPFVVSALSVLHILFLHETGSSNPLGLSSDGEKVSFHPYYSVKDFFGFVVAMFFLLMLVFLSPFLLGDPENFVPANPLVTPVHIQPEWYFLFAYAILRSIPNKLGGVIGLVMSLLILFIFPVIRVGQFRGEVFYPFSQVMFWLLVSVFVLLGWIGACPVEAPYEGLGQIFTVVYFSYYLLVPVFQKTWDLVLL</sequence>
<keyword evidence="13" id="KW-0830">Ubiquinone</keyword>
<feature type="binding site" evidence="16">
    <location>
        <position position="202"/>
    </location>
    <ligand>
        <name>a ubiquinone</name>
        <dbReference type="ChEBI" id="CHEBI:16389"/>
    </ligand>
</feature>
<dbReference type="InterPro" id="IPR027387">
    <property type="entry name" value="Cytb/b6-like_sf"/>
</dbReference>
<dbReference type="InterPro" id="IPR016174">
    <property type="entry name" value="Di-haem_cyt_TM"/>
</dbReference>
<feature type="transmembrane region" description="Helical" evidence="18">
    <location>
        <begin position="288"/>
        <end position="305"/>
    </location>
</feature>
<evidence type="ECO:0000256" key="9">
    <source>
        <dbReference type="ARBA" id="ARBA00022792"/>
    </source>
</evidence>
<comment type="cofactor">
    <cofactor evidence="17">
        <name>heme</name>
        <dbReference type="ChEBI" id="CHEBI:30413"/>
    </cofactor>
    <text evidence="17">Binds 2 heme groups non-covalently.</text>
</comment>
<evidence type="ECO:0000256" key="16">
    <source>
        <dbReference type="PIRSR" id="PIRSR038885-1"/>
    </source>
</evidence>
<name>A0A7U3TIG2_9BILA</name>
<keyword evidence="4 18" id="KW-0813">Transport</keyword>
<dbReference type="GO" id="GO:0006122">
    <property type="term" value="P:mitochondrial electron transport, ubiquinol to cytochrome c"/>
    <property type="evidence" value="ECO:0007669"/>
    <property type="project" value="TreeGrafter"/>
</dbReference>
<keyword evidence="14 18" id="KW-0496">Mitochondrion</keyword>
<protein>
    <recommendedName>
        <fullName evidence="3 18">Cytochrome b</fullName>
    </recommendedName>
</protein>
<evidence type="ECO:0000256" key="1">
    <source>
        <dbReference type="ARBA" id="ARBA00002566"/>
    </source>
</evidence>
<comment type="subcellular location">
    <subcellularLocation>
        <location evidence="2">Mitochondrion inner membrane</location>
        <topology evidence="2">Multi-pass membrane protein</topology>
    </subcellularLocation>
</comment>
<comment type="similarity">
    <text evidence="18">Belongs to the cytochrome b family.</text>
</comment>
<feature type="transmembrane region" description="Helical" evidence="18">
    <location>
        <begin position="109"/>
        <end position="134"/>
    </location>
</feature>
<dbReference type="Pfam" id="PF00032">
    <property type="entry name" value="Cytochrom_B_C"/>
    <property type="match status" value="1"/>
</dbReference>
<dbReference type="PANTHER" id="PTHR19271">
    <property type="entry name" value="CYTOCHROME B"/>
    <property type="match status" value="1"/>
</dbReference>